<dbReference type="AlphaFoldDB" id="A0AAI9EE87"/>
<keyword evidence="1" id="KW-0175">Coiled coil</keyword>
<organism evidence="2 3">
    <name type="scientific">Lecanosticta acicola</name>
    <dbReference type="NCBI Taxonomy" id="111012"/>
    <lineage>
        <taxon>Eukaryota</taxon>
        <taxon>Fungi</taxon>
        <taxon>Dikarya</taxon>
        <taxon>Ascomycota</taxon>
        <taxon>Pezizomycotina</taxon>
        <taxon>Dothideomycetes</taxon>
        <taxon>Dothideomycetidae</taxon>
        <taxon>Mycosphaerellales</taxon>
        <taxon>Mycosphaerellaceae</taxon>
        <taxon>Lecanosticta</taxon>
    </lineage>
</organism>
<feature type="coiled-coil region" evidence="1">
    <location>
        <begin position="209"/>
        <end position="243"/>
    </location>
</feature>
<name>A0AAI9EE87_9PEZI</name>
<keyword evidence="3" id="KW-1185">Reference proteome</keyword>
<evidence type="ECO:0000313" key="2">
    <source>
        <dbReference type="EMBL" id="CAK4032934.1"/>
    </source>
</evidence>
<gene>
    <name evidence="2" type="ORF">LECACI_7A008092</name>
</gene>
<reference evidence="2" key="1">
    <citation type="submission" date="2023-11" db="EMBL/GenBank/DDBJ databases">
        <authorList>
            <person name="Alioto T."/>
            <person name="Alioto T."/>
            <person name="Gomez Garrido J."/>
        </authorList>
    </citation>
    <scope>NUCLEOTIDE SEQUENCE</scope>
</reference>
<sequence length="316" mass="37196">MDSYALVTYRCSHFVIVPTDDDNKLLEDPTKILKDYSSCDNTVEDLFEKPTTQHIKLTDRYCEPECESTTLERHKRQLRAAAFGMRCFLQRSGDEYLQLGIRYHDFPLKLRSWLCDIKRVSTANSQYGIEVRSWREDPFFAPWRNAVQSLDEADKMMRKRSWSGKSSQMNTTTCHVNETRGNVGQVVRLMNEVRAGITKLGNRMPAFEKSQHDANDERAQRREQRLEEKMENLTFLLDSAELKEESRSARNSVKVTKAKRRTWKKDRLQIGGMHLRHAIFARSVKENWVRRMNSFETLFQRHRKLRAGRRPSLGEE</sequence>
<comment type="caution">
    <text evidence="2">The sequence shown here is derived from an EMBL/GenBank/DDBJ whole genome shotgun (WGS) entry which is preliminary data.</text>
</comment>
<proteinExistence type="predicted"/>
<dbReference type="Proteomes" id="UP001296104">
    <property type="component" value="Unassembled WGS sequence"/>
</dbReference>
<evidence type="ECO:0000256" key="1">
    <source>
        <dbReference type="SAM" id="Coils"/>
    </source>
</evidence>
<accession>A0AAI9EE87</accession>
<protein>
    <submittedName>
        <fullName evidence="2">Uncharacterized protein</fullName>
    </submittedName>
</protein>
<dbReference type="EMBL" id="CAVMBE010000074">
    <property type="protein sequence ID" value="CAK4032934.1"/>
    <property type="molecule type" value="Genomic_DNA"/>
</dbReference>
<evidence type="ECO:0000313" key="3">
    <source>
        <dbReference type="Proteomes" id="UP001296104"/>
    </source>
</evidence>